<sequence length="54" mass="5861">MNPDQSAMDQFDLDVRVTTPRELAGADAQQFGTTTLWKCTITNNCGITTSAPNN</sequence>
<comment type="caution">
    <text evidence="1">The sequence shown here is derived from an EMBL/GenBank/DDBJ whole genome shotgun (WGS) entry which is preliminary data.</text>
</comment>
<evidence type="ECO:0000313" key="2">
    <source>
        <dbReference type="Proteomes" id="UP001589693"/>
    </source>
</evidence>
<evidence type="ECO:0000313" key="1">
    <source>
        <dbReference type="EMBL" id="MFB9903863.1"/>
    </source>
</evidence>
<reference evidence="1 2" key="1">
    <citation type="submission" date="2024-09" db="EMBL/GenBank/DDBJ databases">
        <authorList>
            <person name="Sun Q."/>
            <person name="Mori K."/>
        </authorList>
    </citation>
    <scope>NUCLEOTIDE SEQUENCE [LARGE SCALE GENOMIC DNA]</scope>
    <source>
        <strain evidence="1 2">TBRC 7907</strain>
    </source>
</reference>
<protein>
    <submittedName>
        <fullName evidence="1">FDLD family class I lanthipeptide</fullName>
    </submittedName>
</protein>
<name>A0ABV5ZSJ8_9PSEU</name>
<dbReference type="RefSeq" id="WP_377851020.1">
    <property type="nucleotide sequence ID" value="NZ_JBHLZU010000006.1"/>
</dbReference>
<keyword evidence="2" id="KW-1185">Reference proteome</keyword>
<dbReference type="NCBIfam" id="NF038155">
    <property type="entry name" value="lanthi_I_FDLD"/>
    <property type="match status" value="1"/>
</dbReference>
<dbReference type="Proteomes" id="UP001589693">
    <property type="component" value="Unassembled WGS sequence"/>
</dbReference>
<organism evidence="1 2">
    <name type="scientific">Allokutzneria oryzae</name>
    <dbReference type="NCBI Taxonomy" id="1378989"/>
    <lineage>
        <taxon>Bacteria</taxon>
        <taxon>Bacillati</taxon>
        <taxon>Actinomycetota</taxon>
        <taxon>Actinomycetes</taxon>
        <taxon>Pseudonocardiales</taxon>
        <taxon>Pseudonocardiaceae</taxon>
        <taxon>Allokutzneria</taxon>
    </lineage>
</organism>
<accession>A0ABV5ZSJ8</accession>
<gene>
    <name evidence="1" type="ORF">ACFFQA_07925</name>
</gene>
<proteinExistence type="predicted"/>
<dbReference type="EMBL" id="JBHLZU010000006">
    <property type="protein sequence ID" value="MFB9903863.1"/>
    <property type="molecule type" value="Genomic_DNA"/>
</dbReference>